<feature type="transmembrane region" description="Helical" evidence="6">
    <location>
        <begin position="74"/>
        <end position="94"/>
    </location>
</feature>
<dbReference type="PROSITE" id="PS50850">
    <property type="entry name" value="MFS"/>
    <property type="match status" value="1"/>
</dbReference>
<dbReference type="GO" id="GO:0005886">
    <property type="term" value="C:plasma membrane"/>
    <property type="evidence" value="ECO:0007669"/>
    <property type="project" value="UniProtKB-SubCell"/>
</dbReference>
<evidence type="ECO:0000256" key="4">
    <source>
        <dbReference type="ARBA" id="ARBA00023136"/>
    </source>
</evidence>
<evidence type="ECO:0000259" key="7">
    <source>
        <dbReference type="PROSITE" id="PS50850"/>
    </source>
</evidence>
<comment type="caution">
    <text evidence="8">The sequence shown here is derived from an EMBL/GenBank/DDBJ whole genome shotgun (WGS) entry which is preliminary data.</text>
</comment>
<proteinExistence type="predicted"/>
<name>A0A927PZ15_9ACTN</name>
<feature type="region of interest" description="Disordered" evidence="5">
    <location>
        <begin position="1"/>
        <end position="34"/>
    </location>
</feature>
<dbReference type="InterPro" id="IPR020846">
    <property type="entry name" value="MFS_dom"/>
</dbReference>
<accession>A0A927PZ15</accession>
<feature type="compositionally biased region" description="Low complexity" evidence="5">
    <location>
        <begin position="1"/>
        <end position="16"/>
    </location>
</feature>
<evidence type="ECO:0000313" key="8">
    <source>
        <dbReference type="EMBL" id="MBD8868245.1"/>
    </source>
</evidence>
<feature type="transmembrane region" description="Helical" evidence="6">
    <location>
        <begin position="40"/>
        <end position="62"/>
    </location>
</feature>
<dbReference type="InterPro" id="IPR036259">
    <property type="entry name" value="MFS_trans_sf"/>
</dbReference>
<dbReference type="EMBL" id="JACYXZ010000001">
    <property type="protein sequence ID" value="MBD8868245.1"/>
    <property type="molecule type" value="Genomic_DNA"/>
</dbReference>
<dbReference type="GO" id="GO:0022857">
    <property type="term" value="F:transmembrane transporter activity"/>
    <property type="evidence" value="ECO:0007669"/>
    <property type="project" value="InterPro"/>
</dbReference>
<comment type="subcellular location">
    <subcellularLocation>
        <location evidence="1">Cell membrane</location>
        <topology evidence="1">Multi-pass membrane protein</topology>
    </subcellularLocation>
</comment>
<sequence>MAQVSAVGDAGAVTDDTAARSSAGPDSTDEHRPDPRRWRILGVSLVIGFMSLLDVTIVNVAIPSIRAGLDTSAGTVQWIVSGYALAFGLTLVTGGRLGDAYGRRRLMVVGLVGFVVASAGVGLAPTAGLVIAARLLQGAAAGLLTPQNSGLIQDLFRGPERGRAFGLFGLTVSVSSAAGPLIGGGIIALLGPENGWRWLFLVNVPIGLVALVAVIRLVPSKPAGDGDRLAARGLDLPGAALLGLGVLAILYPLVSLEGGARLPLLLLVLAPLLLVGFVRWERRVAARGRAPLLDVGLLRRVPGYANGIAVGTLYFTGFTGIFLVLSVFVQEELGYSPLAAGFLTMPFAIGSALTAQLAGRLVSRIGRRITVIALLVMMSGVAGLALLTPYADPDRLWVVVVPTLLLAGLGGGGVISPNFTLSLDQVPTRMGGAAGAALQTGQRIGSALGAALLMTTYQLTLGQVDEPARAFQATLVAALLVLLVALAMALRSRRQDDRVASLRGA</sequence>
<keyword evidence="2 6" id="KW-0812">Transmembrane</keyword>
<dbReference type="PRINTS" id="PR01036">
    <property type="entry name" value="TCRTETB"/>
</dbReference>
<dbReference type="PANTHER" id="PTHR42718">
    <property type="entry name" value="MAJOR FACILITATOR SUPERFAMILY MULTIDRUG TRANSPORTER MFSC"/>
    <property type="match status" value="1"/>
</dbReference>
<evidence type="ECO:0000256" key="1">
    <source>
        <dbReference type="ARBA" id="ARBA00004651"/>
    </source>
</evidence>
<keyword evidence="9" id="KW-1185">Reference proteome</keyword>
<feature type="transmembrane region" description="Helical" evidence="6">
    <location>
        <begin position="396"/>
        <end position="423"/>
    </location>
</feature>
<feature type="transmembrane region" description="Helical" evidence="6">
    <location>
        <begin position="131"/>
        <end position="152"/>
    </location>
</feature>
<protein>
    <submittedName>
        <fullName evidence="8">MFS transporter</fullName>
    </submittedName>
</protein>
<evidence type="ECO:0000256" key="3">
    <source>
        <dbReference type="ARBA" id="ARBA00022989"/>
    </source>
</evidence>
<keyword evidence="3 6" id="KW-1133">Transmembrane helix</keyword>
<dbReference type="InterPro" id="IPR011701">
    <property type="entry name" value="MFS"/>
</dbReference>
<dbReference type="Gene3D" id="1.20.1720.10">
    <property type="entry name" value="Multidrug resistance protein D"/>
    <property type="match status" value="1"/>
</dbReference>
<dbReference type="Pfam" id="PF07690">
    <property type="entry name" value="MFS_1"/>
    <property type="match status" value="1"/>
</dbReference>
<feature type="transmembrane region" description="Helical" evidence="6">
    <location>
        <begin position="470"/>
        <end position="490"/>
    </location>
</feature>
<dbReference type="SUPFAM" id="SSF103473">
    <property type="entry name" value="MFS general substrate transporter"/>
    <property type="match status" value="1"/>
</dbReference>
<evidence type="ECO:0000256" key="6">
    <source>
        <dbReference type="SAM" id="Phobius"/>
    </source>
</evidence>
<feature type="transmembrane region" description="Helical" evidence="6">
    <location>
        <begin position="369"/>
        <end position="390"/>
    </location>
</feature>
<feature type="transmembrane region" description="Helical" evidence="6">
    <location>
        <begin position="106"/>
        <end position="125"/>
    </location>
</feature>
<feature type="domain" description="Major facilitator superfamily (MFS) profile" evidence="7">
    <location>
        <begin position="40"/>
        <end position="493"/>
    </location>
</feature>
<feature type="transmembrane region" description="Helical" evidence="6">
    <location>
        <begin position="196"/>
        <end position="215"/>
    </location>
</feature>
<keyword evidence="4 6" id="KW-0472">Membrane</keyword>
<dbReference type="CDD" id="cd17321">
    <property type="entry name" value="MFS_MMR_MDR_like"/>
    <property type="match status" value="1"/>
</dbReference>
<dbReference type="Gene3D" id="1.20.1250.20">
    <property type="entry name" value="MFS general substrate transporter like domains"/>
    <property type="match status" value="1"/>
</dbReference>
<feature type="transmembrane region" description="Helical" evidence="6">
    <location>
        <begin position="164"/>
        <end position="190"/>
    </location>
</feature>
<dbReference type="AlphaFoldDB" id="A0A927PZ15"/>
<feature type="transmembrane region" description="Helical" evidence="6">
    <location>
        <begin position="260"/>
        <end position="280"/>
    </location>
</feature>
<dbReference type="PANTHER" id="PTHR42718:SF39">
    <property type="entry name" value="ACTINORHODIN TRANSPORTER-RELATED"/>
    <property type="match status" value="1"/>
</dbReference>
<feature type="transmembrane region" description="Helical" evidence="6">
    <location>
        <begin position="335"/>
        <end position="357"/>
    </location>
</feature>
<feature type="transmembrane region" description="Helical" evidence="6">
    <location>
        <begin position="236"/>
        <end position="254"/>
    </location>
</feature>
<reference evidence="8" key="1">
    <citation type="submission" date="2020-09" db="EMBL/GenBank/DDBJ databases">
        <title>Nocardioides sp. strain MJB4 16S ribosomal RNA gene Genome sequencing and assembly.</title>
        <authorList>
            <person name="Kim I."/>
        </authorList>
    </citation>
    <scope>NUCLEOTIDE SEQUENCE</scope>
    <source>
        <strain evidence="8">MJB4</strain>
    </source>
</reference>
<gene>
    <name evidence="8" type="ORF">IE331_01285</name>
</gene>
<evidence type="ECO:0000256" key="2">
    <source>
        <dbReference type="ARBA" id="ARBA00022692"/>
    </source>
</evidence>
<evidence type="ECO:0000313" key="9">
    <source>
        <dbReference type="Proteomes" id="UP000616839"/>
    </source>
</evidence>
<feature type="transmembrane region" description="Helical" evidence="6">
    <location>
        <begin position="444"/>
        <end position="464"/>
    </location>
</feature>
<dbReference type="Proteomes" id="UP000616839">
    <property type="component" value="Unassembled WGS sequence"/>
</dbReference>
<feature type="transmembrane region" description="Helical" evidence="6">
    <location>
        <begin position="301"/>
        <end position="329"/>
    </location>
</feature>
<organism evidence="8 9">
    <name type="scientific">Nocardioides donggukensis</name>
    <dbReference type="NCBI Taxonomy" id="2774019"/>
    <lineage>
        <taxon>Bacteria</taxon>
        <taxon>Bacillati</taxon>
        <taxon>Actinomycetota</taxon>
        <taxon>Actinomycetes</taxon>
        <taxon>Propionibacteriales</taxon>
        <taxon>Nocardioidaceae</taxon>
        <taxon>Nocardioides</taxon>
    </lineage>
</organism>
<evidence type="ECO:0000256" key="5">
    <source>
        <dbReference type="SAM" id="MobiDB-lite"/>
    </source>
</evidence>